<dbReference type="InterPro" id="IPR020573">
    <property type="entry name" value="UDP_GlcNAc_AcTrfase_non-rep"/>
</dbReference>
<evidence type="ECO:0000259" key="8">
    <source>
        <dbReference type="Pfam" id="PF04613"/>
    </source>
</evidence>
<dbReference type="InterPro" id="IPR001451">
    <property type="entry name" value="Hexapep"/>
</dbReference>
<keyword evidence="5 7" id="KW-0443">Lipid metabolism</keyword>
<dbReference type="HAMAP" id="MF_00523">
    <property type="entry name" value="LpxD"/>
    <property type="match status" value="1"/>
</dbReference>
<dbReference type="InterPro" id="IPR007691">
    <property type="entry name" value="LpxD"/>
</dbReference>
<comment type="catalytic activity">
    <reaction evidence="7">
        <text>a UDP-3-O-[(3R)-3-hydroxyacyl]-alpha-D-glucosamine + a (3R)-hydroxyacyl-[ACP] = a UDP-2-N,3-O-bis[(3R)-3-hydroxyacyl]-alpha-D-glucosamine + holo-[ACP] + H(+)</text>
        <dbReference type="Rhea" id="RHEA:53836"/>
        <dbReference type="Rhea" id="RHEA-COMP:9685"/>
        <dbReference type="Rhea" id="RHEA-COMP:9945"/>
        <dbReference type="ChEBI" id="CHEBI:15378"/>
        <dbReference type="ChEBI" id="CHEBI:64479"/>
        <dbReference type="ChEBI" id="CHEBI:78827"/>
        <dbReference type="ChEBI" id="CHEBI:137740"/>
        <dbReference type="ChEBI" id="CHEBI:137748"/>
        <dbReference type="EC" id="2.3.1.191"/>
    </reaction>
</comment>
<evidence type="ECO:0000256" key="7">
    <source>
        <dbReference type="HAMAP-Rule" id="MF_00523"/>
    </source>
</evidence>
<dbReference type="Pfam" id="PF00132">
    <property type="entry name" value="Hexapep"/>
    <property type="match status" value="3"/>
</dbReference>
<evidence type="ECO:0000256" key="4">
    <source>
        <dbReference type="ARBA" id="ARBA00022737"/>
    </source>
</evidence>
<dbReference type="Gene3D" id="2.160.10.10">
    <property type="entry name" value="Hexapeptide repeat proteins"/>
    <property type="match status" value="1"/>
</dbReference>
<keyword evidence="4 7" id="KW-0677">Repeat</keyword>
<comment type="similarity">
    <text evidence="7">Belongs to the transferase hexapeptide repeat family. LpxD subfamily.</text>
</comment>
<proteinExistence type="inferred from homology"/>
<keyword evidence="6 7" id="KW-0012">Acyltransferase</keyword>
<comment type="function">
    <text evidence="7">Catalyzes the N-acylation of UDP-3-O-acylglucosamine using 3-hydroxyacyl-ACP as the acyl donor. Is involved in the biosynthesis of lipid A, a phosphorylated glycolipid that anchors the lipopolysaccharide to the outer membrane of the cell.</text>
</comment>
<comment type="caution">
    <text evidence="9">The sequence shown here is derived from an EMBL/GenBank/DDBJ whole genome shotgun (WGS) entry which is preliminary data.</text>
</comment>
<dbReference type="Pfam" id="PF04613">
    <property type="entry name" value="LpxD"/>
    <property type="match status" value="1"/>
</dbReference>
<evidence type="ECO:0000256" key="3">
    <source>
        <dbReference type="ARBA" id="ARBA00022679"/>
    </source>
</evidence>
<dbReference type="GO" id="GO:0103118">
    <property type="term" value="F:UDP-3-O-[(3R)-3-hydroxyacyl]-glucosamine N-acyltransferase activity"/>
    <property type="evidence" value="ECO:0007669"/>
    <property type="project" value="UniProtKB-EC"/>
</dbReference>
<dbReference type="AlphaFoldDB" id="A0A7X3D393"/>
<keyword evidence="1 7" id="KW-0444">Lipid biosynthesis</keyword>
<keyword evidence="2 7" id="KW-0441">Lipid A biosynthesis</keyword>
<comment type="subunit">
    <text evidence="7">Homotrimer.</text>
</comment>
<dbReference type="OrthoDB" id="9784739at2"/>
<sequence>MVFTAGQIAGILEGELHGNPEVTVHKLAKIEEGEKGALTFLANPKYTSHIYSTKASITIVNKGFVPEHKLETILIKVDDAYEAFSKILEFYNQVKNNKTGIEEPVFKSETLTYGADFYLGAFSYIGTNVTIGDNVKIHPNVYIGDNVSIANNVTIFAGAKVYSETVIGNNCVINSGVVIGADGFGFSPNKDGEFHKVPQTGNVILEDNVDVGAGTTIDRATLGSTILRKGVKLDNQIQIAHNVEIGEHTVIAAQTGIAGSTKIGKRCMIGGQVGIVGHITIGDNVKIQAQSGIGRNIKSDEVLQGSPALNYGDYNKSYVYFKNLPKILNRIDELEKNYSDQYKNETENH</sequence>
<feature type="active site" description="Proton acceptor" evidence="7">
    <location>
        <position position="241"/>
    </location>
</feature>
<dbReference type="NCBIfam" id="TIGR01853">
    <property type="entry name" value="lipid_A_lpxD"/>
    <property type="match status" value="1"/>
</dbReference>
<dbReference type="Proteomes" id="UP000540519">
    <property type="component" value="Unassembled WGS sequence"/>
</dbReference>
<evidence type="ECO:0000256" key="5">
    <source>
        <dbReference type="ARBA" id="ARBA00023098"/>
    </source>
</evidence>
<dbReference type="GO" id="GO:0009245">
    <property type="term" value="P:lipid A biosynthetic process"/>
    <property type="evidence" value="ECO:0007669"/>
    <property type="project" value="UniProtKB-UniRule"/>
</dbReference>
<evidence type="ECO:0000313" key="9">
    <source>
        <dbReference type="EMBL" id="MUH37921.1"/>
    </source>
</evidence>
<organism evidence="9 10">
    <name type="scientific">Zobellia amurskyensis</name>
    <dbReference type="NCBI Taxonomy" id="248905"/>
    <lineage>
        <taxon>Bacteria</taxon>
        <taxon>Pseudomonadati</taxon>
        <taxon>Bacteroidota</taxon>
        <taxon>Flavobacteriia</taxon>
        <taxon>Flavobacteriales</taxon>
        <taxon>Flavobacteriaceae</taxon>
        <taxon>Zobellia</taxon>
    </lineage>
</organism>
<name>A0A7X3D393_9FLAO</name>
<dbReference type="InterPro" id="IPR011004">
    <property type="entry name" value="Trimer_LpxA-like_sf"/>
</dbReference>
<dbReference type="GO" id="GO:0016410">
    <property type="term" value="F:N-acyltransferase activity"/>
    <property type="evidence" value="ECO:0007669"/>
    <property type="project" value="InterPro"/>
</dbReference>
<dbReference type="GO" id="GO:0016020">
    <property type="term" value="C:membrane"/>
    <property type="evidence" value="ECO:0007669"/>
    <property type="project" value="GOC"/>
</dbReference>
<dbReference type="EC" id="2.3.1.191" evidence="7"/>
<comment type="pathway">
    <text evidence="7">Bacterial outer membrane biogenesis; LPS lipid A biosynthesis.</text>
</comment>
<dbReference type="SUPFAM" id="SSF51161">
    <property type="entry name" value="Trimeric LpxA-like enzymes"/>
    <property type="match status" value="1"/>
</dbReference>
<accession>A0A7X3D393</accession>
<dbReference type="UniPathway" id="UPA00973"/>
<evidence type="ECO:0000256" key="2">
    <source>
        <dbReference type="ARBA" id="ARBA00022556"/>
    </source>
</evidence>
<feature type="domain" description="UDP-3-O-[3-hydroxymyristoyl] glucosamine N-acyltransferase non-repeat region" evidence="8">
    <location>
        <begin position="22"/>
        <end position="89"/>
    </location>
</feature>
<dbReference type="EMBL" id="RCNR01000057">
    <property type="protein sequence ID" value="MUH37921.1"/>
    <property type="molecule type" value="Genomic_DNA"/>
</dbReference>
<dbReference type="PANTHER" id="PTHR43378:SF2">
    <property type="entry name" value="UDP-3-O-ACYLGLUCOSAMINE N-ACYLTRANSFERASE 1, MITOCHONDRIAL-RELATED"/>
    <property type="match status" value="1"/>
</dbReference>
<dbReference type="RefSeq" id="WP_038232696.1">
    <property type="nucleotide sequence ID" value="NZ_RCNR01000057.1"/>
</dbReference>
<dbReference type="NCBIfam" id="NF002060">
    <property type="entry name" value="PRK00892.1"/>
    <property type="match status" value="1"/>
</dbReference>
<evidence type="ECO:0000313" key="10">
    <source>
        <dbReference type="Proteomes" id="UP000540519"/>
    </source>
</evidence>
<keyword evidence="10" id="KW-1185">Reference proteome</keyword>
<keyword evidence="3 7" id="KW-0808">Transferase</keyword>
<dbReference type="CDD" id="cd03352">
    <property type="entry name" value="LbH_LpxD"/>
    <property type="match status" value="1"/>
</dbReference>
<protein>
    <recommendedName>
        <fullName evidence="7">UDP-3-O-acylglucosamine N-acyltransferase</fullName>
        <ecNumber evidence="7">2.3.1.191</ecNumber>
    </recommendedName>
</protein>
<dbReference type="Gene3D" id="3.40.1390.10">
    <property type="entry name" value="MurE/MurF, N-terminal domain"/>
    <property type="match status" value="1"/>
</dbReference>
<reference evidence="9 10" key="1">
    <citation type="journal article" date="2019" name="Mar. Drugs">
        <title>Comparative Genomics and CAZyme Genome Repertoires of Marine Zobellia amurskyensis KMM 3526(T) and Zobellia laminariae KMM 3676(T).</title>
        <authorList>
            <person name="Chernysheva N."/>
            <person name="Bystritskaya E."/>
            <person name="Stenkova A."/>
            <person name="Golovkin I."/>
            <person name="Nedashkovskaya O."/>
            <person name="Isaeva M."/>
        </authorList>
    </citation>
    <scope>NUCLEOTIDE SEQUENCE [LARGE SCALE GENOMIC DNA]</scope>
    <source>
        <strain evidence="9 10">KMM 3526</strain>
    </source>
</reference>
<evidence type="ECO:0000256" key="6">
    <source>
        <dbReference type="ARBA" id="ARBA00023315"/>
    </source>
</evidence>
<evidence type="ECO:0000256" key="1">
    <source>
        <dbReference type="ARBA" id="ARBA00022516"/>
    </source>
</evidence>
<dbReference type="PANTHER" id="PTHR43378">
    <property type="entry name" value="UDP-3-O-ACYLGLUCOSAMINE N-ACYLTRANSFERASE"/>
    <property type="match status" value="1"/>
</dbReference>
<gene>
    <name evidence="7 9" type="primary">lpxD</name>
    <name evidence="9" type="ORF">D9O36_18870</name>
</gene>